<dbReference type="Proteomes" id="UP000027946">
    <property type="component" value="Unassembled WGS sequence"/>
</dbReference>
<organism evidence="3 4">
    <name type="scientific">Peptoclostridium litorale DSM 5388</name>
    <dbReference type="NCBI Taxonomy" id="1121324"/>
    <lineage>
        <taxon>Bacteria</taxon>
        <taxon>Bacillati</taxon>
        <taxon>Bacillota</taxon>
        <taxon>Clostridia</taxon>
        <taxon>Peptostreptococcales</taxon>
        <taxon>Peptoclostridiaceae</taxon>
        <taxon>Peptoclostridium</taxon>
    </lineage>
</organism>
<dbReference type="PANTHER" id="PTHR40459">
    <property type="entry name" value="CONSERVED HYPOTHETICAL ALANINE AND LEUCINE RICH PROTEIN"/>
    <property type="match status" value="1"/>
</dbReference>
<dbReference type="InterPro" id="IPR018931">
    <property type="entry name" value="DUF2520"/>
</dbReference>
<dbReference type="Gene3D" id="3.40.50.720">
    <property type="entry name" value="NAD(P)-binding Rossmann-like Domain"/>
    <property type="match status" value="1"/>
</dbReference>
<dbReference type="RefSeq" id="WP_038262809.1">
    <property type="nucleotide sequence ID" value="NZ_FSRH01000007.1"/>
</dbReference>
<dbReference type="STRING" id="1121324.CLIT_5c01590"/>
<feature type="domain" description="DUF2520" evidence="2">
    <location>
        <begin position="135"/>
        <end position="263"/>
    </location>
</feature>
<dbReference type="AlphaFoldDB" id="A0A069RPR2"/>
<evidence type="ECO:0000259" key="1">
    <source>
        <dbReference type="Pfam" id="PF10727"/>
    </source>
</evidence>
<comment type="caution">
    <text evidence="3">The sequence shown here is derived from an EMBL/GenBank/DDBJ whole genome shotgun (WGS) entry which is preliminary data.</text>
</comment>
<evidence type="ECO:0000259" key="2">
    <source>
        <dbReference type="Pfam" id="PF10728"/>
    </source>
</evidence>
<proteinExistence type="predicted"/>
<feature type="domain" description="Putative oxidoreductase/dehydrogenase Rossmann-like" evidence="1">
    <location>
        <begin position="2"/>
        <end position="117"/>
    </location>
</feature>
<dbReference type="eggNOG" id="COG5495">
    <property type="taxonomic scope" value="Bacteria"/>
</dbReference>
<evidence type="ECO:0000313" key="3">
    <source>
        <dbReference type="EMBL" id="KDR96147.1"/>
    </source>
</evidence>
<dbReference type="Gene3D" id="1.10.1040.20">
    <property type="entry name" value="ProC-like, C-terminal domain"/>
    <property type="match status" value="1"/>
</dbReference>
<dbReference type="InterPro" id="IPR036291">
    <property type="entry name" value="NAD(P)-bd_dom_sf"/>
</dbReference>
<dbReference type="InterPro" id="IPR008927">
    <property type="entry name" value="6-PGluconate_DH-like_C_sf"/>
</dbReference>
<evidence type="ECO:0000313" key="4">
    <source>
        <dbReference type="Proteomes" id="UP000027946"/>
    </source>
</evidence>
<name>A0A069RPR2_PEPLI</name>
<dbReference type="InterPro" id="IPR037108">
    <property type="entry name" value="TM1727-like_C_sf"/>
</dbReference>
<dbReference type="SUPFAM" id="SSF48179">
    <property type="entry name" value="6-phosphogluconate dehydrogenase C-terminal domain-like"/>
    <property type="match status" value="1"/>
</dbReference>
<sequence length="291" mass="31561">MNIGFIGAGKVSKAFGIYLKGRGFEISGYASKRFKSAEQAAVMTGSSAFEKYEDIVQNADMVFITVPDDSIYGVTRNISDLKCKLEGKIFVHMSGALSSNELEGLSERGCGTYSLHPMLSFADTEKSVHMLKNAVFTLEGNGVEYEKVRMLVEGMGNKVHTIEKSQKTLYHAAACTASNYVVALVDFAACMLKSAGIDEEGAFEMIGGLSQGALSNVLQMGADDSITGPISRGDVGTVKRHIDAIADKYDSNLLSMYSAMGKRALEISKRKKLRDIEKADQIEKILNGECR</sequence>
<gene>
    <name evidence="3" type="ORF">CLIT_5c01590</name>
</gene>
<dbReference type="EMBL" id="JJMM01000005">
    <property type="protein sequence ID" value="KDR96147.1"/>
    <property type="molecule type" value="Genomic_DNA"/>
</dbReference>
<dbReference type="SUPFAM" id="SSF51735">
    <property type="entry name" value="NAD(P)-binding Rossmann-fold domains"/>
    <property type="match status" value="1"/>
</dbReference>
<dbReference type="Pfam" id="PF10728">
    <property type="entry name" value="DUF2520"/>
    <property type="match status" value="1"/>
</dbReference>
<accession>A0A069RPR2</accession>
<evidence type="ECO:0008006" key="5">
    <source>
        <dbReference type="Google" id="ProtNLM"/>
    </source>
</evidence>
<dbReference type="OrthoDB" id="9810755at2"/>
<protein>
    <recommendedName>
        <fullName evidence="5">DUF2520 domain-containing protein</fullName>
    </recommendedName>
</protein>
<dbReference type="InterPro" id="IPR019665">
    <property type="entry name" value="OxRdtase/DH_put_Rossmann_dom"/>
</dbReference>
<keyword evidence="4" id="KW-1185">Reference proteome</keyword>
<dbReference type="PANTHER" id="PTHR40459:SF1">
    <property type="entry name" value="CONSERVED HYPOTHETICAL ALANINE AND LEUCINE RICH PROTEIN"/>
    <property type="match status" value="1"/>
</dbReference>
<reference evidence="3 4" key="1">
    <citation type="submission" date="2014-03" db="EMBL/GenBank/DDBJ databases">
        <title>Genome sequence of Clostridium litorale W6, DSM 5388.</title>
        <authorList>
            <person name="Poehlein A."/>
            <person name="Jagirdar A."/>
            <person name="Khonsari B."/>
            <person name="Chibani C.M."/>
            <person name="Gutierrez Gutierrez D.A."/>
            <person name="Davydova E."/>
            <person name="Alghaithi H.S."/>
            <person name="Nair K.P."/>
            <person name="Dhamotharan K."/>
            <person name="Chandran L."/>
            <person name="G W."/>
            <person name="Daniel R."/>
        </authorList>
    </citation>
    <scope>NUCLEOTIDE SEQUENCE [LARGE SCALE GENOMIC DNA]</scope>
    <source>
        <strain evidence="3 4">W6</strain>
    </source>
</reference>
<dbReference type="Pfam" id="PF10727">
    <property type="entry name" value="Rossmann-like"/>
    <property type="match status" value="1"/>
</dbReference>